<comment type="caution">
    <text evidence="10">The sequence shown here is derived from an EMBL/GenBank/DDBJ whole genome shotgun (WGS) entry which is preliminary data.</text>
</comment>
<dbReference type="InterPro" id="IPR003356">
    <property type="entry name" value="DNA_methylase_A-5"/>
</dbReference>
<dbReference type="InterPro" id="IPR029063">
    <property type="entry name" value="SAM-dependent_MTases_sf"/>
</dbReference>
<organism evidence="10 11">
    <name type="scientific">Frigoriflavimonas asaccharolytica</name>
    <dbReference type="NCBI Taxonomy" id="2735899"/>
    <lineage>
        <taxon>Bacteria</taxon>
        <taxon>Pseudomonadati</taxon>
        <taxon>Bacteroidota</taxon>
        <taxon>Flavobacteriia</taxon>
        <taxon>Flavobacteriales</taxon>
        <taxon>Weeksellaceae</taxon>
        <taxon>Frigoriflavimonas</taxon>
    </lineage>
</organism>
<dbReference type="Pfam" id="PF02384">
    <property type="entry name" value="N6_Mtase"/>
    <property type="match status" value="1"/>
</dbReference>
<dbReference type="Gene3D" id="1.20.1260.30">
    <property type="match status" value="1"/>
</dbReference>
<dbReference type="InterPro" id="IPR051537">
    <property type="entry name" value="DNA_Adenine_Mtase"/>
</dbReference>
<evidence type="ECO:0000313" key="11">
    <source>
        <dbReference type="Proteomes" id="UP000610746"/>
    </source>
</evidence>
<name>A0A8J8K6B9_9FLAO</name>
<keyword evidence="4 10" id="KW-0808">Transferase</keyword>
<dbReference type="SUPFAM" id="SSF53335">
    <property type="entry name" value="S-adenosyl-L-methionine-dependent methyltransferases"/>
    <property type="match status" value="1"/>
</dbReference>
<dbReference type="InterPro" id="IPR022749">
    <property type="entry name" value="D12N6_MeTrfase_N"/>
</dbReference>
<dbReference type="Pfam" id="PF12161">
    <property type="entry name" value="HsdM_N"/>
    <property type="match status" value="1"/>
</dbReference>
<evidence type="ECO:0000256" key="4">
    <source>
        <dbReference type="ARBA" id="ARBA00022679"/>
    </source>
</evidence>
<dbReference type="NCBIfam" id="TIGR00497">
    <property type="entry name" value="hsdM"/>
    <property type="match status" value="1"/>
</dbReference>
<dbReference type="PRINTS" id="PR00507">
    <property type="entry name" value="N12N6MTFRASE"/>
</dbReference>
<comment type="similarity">
    <text evidence="1">Belongs to the N(4)/N(6)-methyltransferase family.</text>
</comment>
<keyword evidence="3 10" id="KW-0489">Methyltransferase</keyword>
<feature type="domain" description="DNA methylase adenine-specific" evidence="8">
    <location>
        <begin position="135"/>
        <end position="447"/>
    </location>
</feature>
<dbReference type="PANTHER" id="PTHR42933">
    <property type="entry name" value="SLR6095 PROTEIN"/>
    <property type="match status" value="1"/>
</dbReference>
<evidence type="ECO:0000256" key="7">
    <source>
        <dbReference type="ARBA" id="ARBA00047942"/>
    </source>
</evidence>
<evidence type="ECO:0000256" key="5">
    <source>
        <dbReference type="ARBA" id="ARBA00022691"/>
    </source>
</evidence>
<dbReference type="InterPro" id="IPR038333">
    <property type="entry name" value="T1MK-like_N_sf"/>
</dbReference>
<dbReference type="InterPro" id="IPR002052">
    <property type="entry name" value="DNA_methylase_N6_adenine_CS"/>
</dbReference>
<evidence type="ECO:0000256" key="6">
    <source>
        <dbReference type="ARBA" id="ARBA00022747"/>
    </source>
</evidence>
<keyword evidence="11" id="KW-1185">Reference proteome</keyword>
<dbReference type="PANTHER" id="PTHR42933:SF3">
    <property type="entry name" value="TYPE I RESTRICTION ENZYME MJAVIII METHYLASE SUBUNIT"/>
    <property type="match status" value="1"/>
</dbReference>
<dbReference type="Proteomes" id="UP000610746">
    <property type="component" value="Unassembled WGS sequence"/>
</dbReference>
<dbReference type="Gene3D" id="3.40.50.150">
    <property type="entry name" value="Vaccinia Virus protein VP39"/>
    <property type="match status" value="1"/>
</dbReference>
<dbReference type="GO" id="GO:0009307">
    <property type="term" value="P:DNA restriction-modification system"/>
    <property type="evidence" value="ECO:0007669"/>
    <property type="project" value="UniProtKB-KW"/>
</dbReference>
<protein>
    <recommendedName>
        <fullName evidence="2">site-specific DNA-methyltransferase (adenine-specific)</fullName>
        <ecNumber evidence="2">2.1.1.72</ecNumber>
    </recommendedName>
</protein>
<dbReference type="InterPro" id="IPR004546">
    <property type="entry name" value="Restrct_endonuc_T1M"/>
</dbReference>
<evidence type="ECO:0000256" key="2">
    <source>
        <dbReference type="ARBA" id="ARBA00011900"/>
    </source>
</evidence>
<sequence>MAIKKTELYRSLWASCDELRGGMDASQYKDYVLTMLFVKYISDKAQSDQDFAIEIPDGASFQDMVNLIGNTEIGDKINKQILNPIKEANGLNDFPDFNDESKLGKGKDLVETVSNLVRIFNDNSLDFSKNSAEGDDILGDAYEYLMRHFATESGKSKGQFYTPAEVSRILAKVIGITPRNSSRQTTAYDPTCGSGSLLLKVMNEAGKEIDLYGQEKETTTSNLANMNMILHGAETRTIVADNTLTRPAYKEADGSLKRFDYVIANPPFSLKSWSNGVNIESDEFERFTLGVPPEKNGDYAFLLHILQSMKAKGKAAVVLPHGVLFRGNAEGEIRKNILKKGYIKGIIGLPANLFYGTGIPACIIVLDKENAEHRKGIFMMDASKGFLKDGNKNRLREQDLRKITDVFTQMQEVPKYSRMVSITEIADEKNDYNLNIPRYIDTQESEDIQDLLAHLQGGIPLRDLEAMQTYWNAYPKLKHDLFSPLREGYVKLNAATADIKTTIFNHPEFKAFNETLNQTFNAWLDQQFEIWDTLEEHCNGKDLIAQMSESLLKAFENNTLVEGYDLYQHAMSYWQETMQDDVYSISLDGWKAGNEWERSIIKGKKGKDGKPGKDKEVAGLAGVEGRMISPELLSQVYFAAFLEKIETAQQSVENSQATMAEIEEEHTSTGSAQGEEGLFADLEKVNASEVSKLLKIKQKEELRMVAEPSISYGNNTPKTEVEILETYLAEAESIKKANAKIKILQTDLEKEVIAKYAKLTEAELKDLVLNHKWKAHLISTLHQEQDEISQGLTQRINALAERYATTLANSQTELASAETKVTAHLEKMGLVW</sequence>
<keyword evidence="6" id="KW-0680">Restriction system</keyword>
<feature type="domain" description="N6 adenine-specific DNA methyltransferase N-terminal" evidence="9">
    <location>
        <begin position="10"/>
        <end position="118"/>
    </location>
</feature>
<proteinExistence type="inferred from homology"/>
<dbReference type="GO" id="GO:0008170">
    <property type="term" value="F:N-methyltransferase activity"/>
    <property type="evidence" value="ECO:0007669"/>
    <property type="project" value="InterPro"/>
</dbReference>
<dbReference type="GO" id="GO:0009007">
    <property type="term" value="F:site-specific DNA-methyltransferase (adenine-specific) activity"/>
    <property type="evidence" value="ECO:0007669"/>
    <property type="project" value="UniProtKB-EC"/>
</dbReference>
<comment type="catalytic activity">
    <reaction evidence="7">
        <text>a 2'-deoxyadenosine in DNA + S-adenosyl-L-methionine = an N(6)-methyl-2'-deoxyadenosine in DNA + S-adenosyl-L-homocysteine + H(+)</text>
        <dbReference type="Rhea" id="RHEA:15197"/>
        <dbReference type="Rhea" id="RHEA-COMP:12418"/>
        <dbReference type="Rhea" id="RHEA-COMP:12419"/>
        <dbReference type="ChEBI" id="CHEBI:15378"/>
        <dbReference type="ChEBI" id="CHEBI:57856"/>
        <dbReference type="ChEBI" id="CHEBI:59789"/>
        <dbReference type="ChEBI" id="CHEBI:90615"/>
        <dbReference type="ChEBI" id="CHEBI:90616"/>
        <dbReference type="EC" id="2.1.1.72"/>
    </reaction>
</comment>
<evidence type="ECO:0000256" key="1">
    <source>
        <dbReference type="ARBA" id="ARBA00006594"/>
    </source>
</evidence>
<dbReference type="RefSeq" id="WP_173780122.1">
    <property type="nucleotide sequence ID" value="NZ_JABSNO010000023.1"/>
</dbReference>
<evidence type="ECO:0000259" key="9">
    <source>
        <dbReference type="Pfam" id="PF12161"/>
    </source>
</evidence>
<dbReference type="EC" id="2.1.1.72" evidence="2"/>
<evidence type="ECO:0000259" key="8">
    <source>
        <dbReference type="Pfam" id="PF02384"/>
    </source>
</evidence>
<dbReference type="GO" id="GO:0032259">
    <property type="term" value="P:methylation"/>
    <property type="evidence" value="ECO:0007669"/>
    <property type="project" value="UniProtKB-KW"/>
</dbReference>
<keyword evidence="5" id="KW-0949">S-adenosyl-L-methionine</keyword>
<gene>
    <name evidence="10" type="ORF">HNQ03_002661</name>
</gene>
<reference evidence="10" key="1">
    <citation type="submission" date="2020-05" db="EMBL/GenBank/DDBJ databases">
        <title>Genomic Encyclopedia of Type Strains, Phase IV (KMG-V): Genome sequencing to study the core and pangenomes of soil and plant-associated prokaryotes.</title>
        <authorList>
            <person name="Whitman W."/>
        </authorList>
    </citation>
    <scope>NUCLEOTIDE SEQUENCE</scope>
    <source>
        <strain evidence="10">16F</strain>
    </source>
</reference>
<evidence type="ECO:0000256" key="3">
    <source>
        <dbReference type="ARBA" id="ARBA00022603"/>
    </source>
</evidence>
<accession>A0A8J8K6B9</accession>
<evidence type="ECO:0000313" key="10">
    <source>
        <dbReference type="EMBL" id="NRS93570.1"/>
    </source>
</evidence>
<dbReference type="EMBL" id="JABSNO010000023">
    <property type="protein sequence ID" value="NRS93570.1"/>
    <property type="molecule type" value="Genomic_DNA"/>
</dbReference>
<dbReference type="PROSITE" id="PS00092">
    <property type="entry name" value="N6_MTASE"/>
    <property type="match status" value="1"/>
</dbReference>
<dbReference type="GO" id="GO:0003677">
    <property type="term" value="F:DNA binding"/>
    <property type="evidence" value="ECO:0007669"/>
    <property type="project" value="InterPro"/>
</dbReference>
<dbReference type="AlphaFoldDB" id="A0A8J8K6B9"/>